<accession>A0A150WPY0</accession>
<evidence type="ECO:0000313" key="2">
    <source>
        <dbReference type="Proteomes" id="UP000075320"/>
    </source>
</evidence>
<dbReference type="AlphaFoldDB" id="A0A150WPY0"/>
<dbReference type="RefSeq" id="WP_061833949.1">
    <property type="nucleotide sequence ID" value="NZ_LUKE01000001.1"/>
</dbReference>
<evidence type="ECO:0000313" key="1">
    <source>
        <dbReference type="EMBL" id="KYG66384.1"/>
    </source>
</evidence>
<organism evidence="1 2">
    <name type="scientific">Bdellovibrio bacteriovorus</name>
    <dbReference type="NCBI Taxonomy" id="959"/>
    <lineage>
        <taxon>Bacteria</taxon>
        <taxon>Pseudomonadati</taxon>
        <taxon>Bdellovibrionota</taxon>
        <taxon>Bdellovibrionia</taxon>
        <taxon>Bdellovibrionales</taxon>
        <taxon>Pseudobdellovibrionaceae</taxon>
        <taxon>Bdellovibrio</taxon>
    </lineage>
</organism>
<evidence type="ECO:0008006" key="3">
    <source>
        <dbReference type="Google" id="ProtNLM"/>
    </source>
</evidence>
<dbReference type="PROSITE" id="PS51257">
    <property type="entry name" value="PROKAR_LIPOPROTEIN"/>
    <property type="match status" value="1"/>
</dbReference>
<proteinExistence type="predicted"/>
<comment type="caution">
    <text evidence="1">The sequence shown here is derived from an EMBL/GenBank/DDBJ whole genome shotgun (WGS) entry which is preliminary data.</text>
</comment>
<reference evidence="1 2" key="1">
    <citation type="submission" date="2016-03" db="EMBL/GenBank/DDBJ databases">
        <authorList>
            <person name="Ploux O."/>
        </authorList>
    </citation>
    <scope>NUCLEOTIDE SEQUENCE [LARGE SCALE GENOMIC DNA]</scope>
    <source>
        <strain evidence="1 2">R0</strain>
    </source>
</reference>
<dbReference type="OrthoDB" id="5294604at2"/>
<dbReference type="EMBL" id="LUKE01000001">
    <property type="protein sequence ID" value="KYG66384.1"/>
    <property type="molecule type" value="Genomic_DNA"/>
</dbReference>
<gene>
    <name evidence="1" type="ORF">AZI86_04840</name>
</gene>
<keyword evidence="2" id="KW-1185">Reference proteome</keyword>
<sequence>MKKYIFSVLASATLLSCTHKEVRTPAGATSPFTEDGAAAVNEIFGSDSPTGKFRHKLYVDFYTNGDRKYLSETAKKAMGEALEKTLTENTDQSLVSAALGNIKGAMIDNFVKTLRLYKITNTGLQLDLTVLPEKNSKDSFADELNSNQLVRLDQVGGISSKWTELETATYLDSLYKNSSLVEVKGKNADFIGGVVSLYAEILDATPGFGRPSQNAVKGFVRYRRYYRVNQKFGSFACDKFTVTAQARGDGVPQFYTVDLYKNFNLKNLIPVEETVEISPGYIVASGEGRRELSAFGDKGIGKTIRTTNYSVQDKSNSSVGSFYIKKITYNVANKEIDIAGSEMGPIDIKGDTSSSLSRARYDFLKKCEPQMKKFLKLSEVVPGDLL</sequence>
<dbReference type="Proteomes" id="UP000075320">
    <property type="component" value="Unassembled WGS sequence"/>
</dbReference>
<protein>
    <recommendedName>
        <fullName evidence="3">Lipoprotein</fullName>
    </recommendedName>
</protein>
<name>A0A150WPY0_BDEBC</name>